<accession>A0A8H6JU06</accession>
<comment type="caution">
    <text evidence="2">The sequence shown here is derived from an EMBL/GenBank/DDBJ whole genome shotgun (WGS) entry which is preliminary data.</text>
</comment>
<proteinExistence type="predicted"/>
<dbReference type="EMBL" id="WIGO01000297">
    <property type="protein sequence ID" value="KAF6818790.1"/>
    <property type="molecule type" value="Genomic_DNA"/>
</dbReference>
<protein>
    <submittedName>
        <fullName evidence="2">Uncharacterized protein</fullName>
    </submittedName>
</protein>
<name>A0A8H6JU06_9PEZI</name>
<gene>
    <name evidence="2" type="ORF">CPLU01_13229</name>
</gene>
<feature type="compositionally biased region" description="Acidic residues" evidence="1">
    <location>
        <begin position="47"/>
        <end position="58"/>
    </location>
</feature>
<sequence>MQPLRTRPGTSEQEDTNKNPGPLLPDPGPVGSGPDGPTPNPEKPEDHDSEIDTGDVDLEPMAKETEEPDKAFTTPGAEKTCDFISVNGQGKVEVWPDLDWREYYRSDLRHS</sequence>
<reference evidence="2" key="1">
    <citation type="journal article" date="2020" name="Phytopathology">
        <title>Genome Sequence Resources of Colletotrichum truncatum, C. plurivorum, C. musicola, and C. sojae: Four Species Pathogenic to Soybean (Glycine max).</title>
        <authorList>
            <person name="Rogerio F."/>
            <person name="Boufleur T.R."/>
            <person name="Ciampi-Guillardi M."/>
            <person name="Sukno S.A."/>
            <person name="Thon M.R."/>
            <person name="Massola Junior N.S."/>
            <person name="Baroncelli R."/>
        </authorList>
    </citation>
    <scope>NUCLEOTIDE SEQUENCE</scope>
    <source>
        <strain evidence="2">LFN00145</strain>
    </source>
</reference>
<evidence type="ECO:0000256" key="1">
    <source>
        <dbReference type="SAM" id="MobiDB-lite"/>
    </source>
</evidence>
<keyword evidence="3" id="KW-1185">Reference proteome</keyword>
<dbReference type="AlphaFoldDB" id="A0A8H6JU06"/>
<evidence type="ECO:0000313" key="2">
    <source>
        <dbReference type="EMBL" id="KAF6818790.1"/>
    </source>
</evidence>
<feature type="compositionally biased region" description="Basic and acidic residues" evidence="1">
    <location>
        <begin position="60"/>
        <end position="70"/>
    </location>
</feature>
<feature type="region of interest" description="Disordered" evidence="1">
    <location>
        <begin position="1"/>
        <end position="77"/>
    </location>
</feature>
<organism evidence="2 3">
    <name type="scientific">Colletotrichum plurivorum</name>
    <dbReference type="NCBI Taxonomy" id="2175906"/>
    <lineage>
        <taxon>Eukaryota</taxon>
        <taxon>Fungi</taxon>
        <taxon>Dikarya</taxon>
        <taxon>Ascomycota</taxon>
        <taxon>Pezizomycotina</taxon>
        <taxon>Sordariomycetes</taxon>
        <taxon>Hypocreomycetidae</taxon>
        <taxon>Glomerellales</taxon>
        <taxon>Glomerellaceae</taxon>
        <taxon>Colletotrichum</taxon>
        <taxon>Colletotrichum orchidearum species complex</taxon>
    </lineage>
</organism>
<dbReference type="Proteomes" id="UP000654918">
    <property type="component" value="Unassembled WGS sequence"/>
</dbReference>
<evidence type="ECO:0000313" key="3">
    <source>
        <dbReference type="Proteomes" id="UP000654918"/>
    </source>
</evidence>